<accession>A0A5N5X0S3</accession>
<sequence length="51" mass="5896">MFRVAEASGHKIQSMPPPGTSITLFSPPLQTHNHFHRYVTQVLLRRFVHNI</sequence>
<evidence type="ECO:0000313" key="1">
    <source>
        <dbReference type="EMBL" id="KAB8073575.1"/>
    </source>
</evidence>
<keyword evidence="2" id="KW-1185">Reference proteome</keyword>
<reference evidence="1 2" key="1">
    <citation type="submission" date="2019-04" db="EMBL/GenBank/DDBJ databases">
        <title>Friends and foes A comparative genomics study of 23 Aspergillus species from section Flavi.</title>
        <authorList>
            <consortium name="DOE Joint Genome Institute"/>
            <person name="Kjaerbolling I."/>
            <person name="Vesth T."/>
            <person name="Frisvad J.C."/>
            <person name="Nybo J.L."/>
            <person name="Theobald S."/>
            <person name="Kildgaard S."/>
            <person name="Isbrandt T."/>
            <person name="Kuo A."/>
            <person name="Sato A."/>
            <person name="Lyhne E.K."/>
            <person name="Kogle M.E."/>
            <person name="Wiebenga A."/>
            <person name="Kun R.S."/>
            <person name="Lubbers R.J."/>
            <person name="Makela M.R."/>
            <person name="Barry K."/>
            <person name="Chovatia M."/>
            <person name="Clum A."/>
            <person name="Daum C."/>
            <person name="Haridas S."/>
            <person name="He G."/>
            <person name="LaButti K."/>
            <person name="Lipzen A."/>
            <person name="Mondo S."/>
            <person name="Riley R."/>
            <person name="Salamov A."/>
            <person name="Simmons B.A."/>
            <person name="Magnuson J.K."/>
            <person name="Henrissat B."/>
            <person name="Mortensen U.H."/>
            <person name="Larsen T.O."/>
            <person name="Devries R.P."/>
            <person name="Grigoriev I.V."/>
            <person name="Machida M."/>
            <person name="Baker S.E."/>
            <person name="Andersen M.R."/>
        </authorList>
    </citation>
    <scope>NUCLEOTIDE SEQUENCE [LARGE SCALE GENOMIC DNA]</scope>
    <source>
        <strain evidence="1 2">CBS 151.66</strain>
    </source>
</reference>
<proteinExistence type="predicted"/>
<dbReference type="EMBL" id="ML732224">
    <property type="protein sequence ID" value="KAB8073575.1"/>
    <property type="molecule type" value="Genomic_DNA"/>
</dbReference>
<evidence type="ECO:0000313" key="2">
    <source>
        <dbReference type="Proteomes" id="UP000326565"/>
    </source>
</evidence>
<dbReference type="AlphaFoldDB" id="A0A5N5X0S3"/>
<name>A0A5N5X0S3_9EURO</name>
<gene>
    <name evidence="1" type="ORF">BDV29DRAFT_175201</name>
</gene>
<dbReference type="Proteomes" id="UP000326565">
    <property type="component" value="Unassembled WGS sequence"/>
</dbReference>
<protein>
    <submittedName>
        <fullName evidence="1">Uncharacterized protein</fullName>
    </submittedName>
</protein>
<organism evidence="1 2">
    <name type="scientific">Aspergillus leporis</name>
    <dbReference type="NCBI Taxonomy" id="41062"/>
    <lineage>
        <taxon>Eukaryota</taxon>
        <taxon>Fungi</taxon>
        <taxon>Dikarya</taxon>
        <taxon>Ascomycota</taxon>
        <taxon>Pezizomycotina</taxon>
        <taxon>Eurotiomycetes</taxon>
        <taxon>Eurotiomycetidae</taxon>
        <taxon>Eurotiales</taxon>
        <taxon>Aspergillaceae</taxon>
        <taxon>Aspergillus</taxon>
        <taxon>Aspergillus subgen. Circumdati</taxon>
    </lineage>
</organism>